<proteinExistence type="predicted"/>
<accession>T1HR94</accession>
<dbReference type="HOGENOM" id="CLU_2760947_0_0_1"/>
<dbReference type="EMBL" id="ACPB03023029">
    <property type="status" value="NOT_ANNOTATED_CDS"/>
    <property type="molecule type" value="Genomic_DNA"/>
</dbReference>
<name>T1HR94_RHOPR</name>
<sequence length="70" mass="7555">MKPLKIKILVELRPWVVACLLVTVICGIGLGLALILSSSGGGDDEDSADSTEHRMDQVRRILQEVPLIDG</sequence>
<dbReference type="AlphaFoldDB" id="T1HR94"/>
<dbReference type="InParanoid" id="T1HR94"/>
<dbReference type="Proteomes" id="UP000015103">
    <property type="component" value="Unassembled WGS sequence"/>
</dbReference>
<evidence type="ECO:0000313" key="1">
    <source>
        <dbReference type="EnsemblMetazoa" id="RPRC006564-PA"/>
    </source>
</evidence>
<dbReference type="EnsemblMetazoa" id="RPRC006564-RA">
    <property type="protein sequence ID" value="RPRC006564-PA"/>
    <property type="gene ID" value="RPRC006564"/>
</dbReference>
<organism evidence="1 2">
    <name type="scientific">Rhodnius prolixus</name>
    <name type="common">Triatomid bug</name>
    <dbReference type="NCBI Taxonomy" id="13249"/>
    <lineage>
        <taxon>Eukaryota</taxon>
        <taxon>Metazoa</taxon>
        <taxon>Ecdysozoa</taxon>
        <taxon>Arthropoda</taxon>
        <taxon>Hexapoda</taxon>
        <taxon>Insecta</taxon>
        <taxon>Pterygota</taxon>
        <taxon>Neoptera</taxon>
        <taxon>Paraneoptera</taxon>
        <taxon>Hemiptera</taxon>
        <taxon>Heteroptera</taxon>
        <taxon>Panheteroptera</taxon>
        <taxon>Cimicomorpha</taxon>
        <taxon>Reduviidae</taxon>
        <taxon>Triatominae</taxon>
        <taxon>Rhodnius</taxon>
    </lineage>
</organism>
<keyword evidence="2" id="KW-1185">Reference proteome</keyword>
<dbReference type="VEuPathDB" id="VectorBase:RPRC006564"/>
<protein>
    <submittedName>
        <fullName evidence="1">Uncharacterized protein</fullName>
    </submittedName>
</protein>
<reference evidence="1" key="1">
    <citation type="submission" date="2015-05" db="UniProtKB">
        <authorList>
            <consortium name="EnsemblMetazoa"/>
        </authorList>
    </citation>
    <scope>IDENTIFICATION</scope>
</reference>
<evidence type="ECO:0000313" key="2">
    <source>
        <dbReference type="Proteomes" id="UP000015103"/>
    </source>
</evidence>